<evidence type="ECO:0000256" key="3">
    <source>
        <dbReference type="ARBA" id="ARBA00022989"/>
    </source>
</evidence>
<feature type="transmembrane region" description="Helical" evidence="6">
    <location>
        <begin position="458"/>
        <end position="481"/>
    </location>
</feature>
<keyword evidence="2 6" id="KW-0812">Transmembrane</keyword>
<dbReference type="CDD" id="cd17323">
    <property type="entry name" value="MFS_Tpo1_MDR_like"/>
    <property type="match status" value="1"/>
</dbReference>
<evidence type="ECO:0000313" key="8">
    <source>
        <dbReference type="EMBL" id="CAK7920805.1"/>
    </source>
</evidence>
<reference evidence="8 9" key="1">
    <citation type="submission" date="2024-01" db="EMBL/GenBank/DDBJ databases">
        <authorList>
            <consortium name="Genoscope - CEA"/>
            <person name="William W."/>
        </authorList>
    </citation>
    <scope>NUCLEOTIDE SEQUENCE [LARGE SCALE GENOMIC DNA]</scope>
    <source>
        <strain evidence="8 9">29B2s-10</strain>
    </source>
</reference>
<dbReference type="Gene3D" id="1.20.1720.10">
    <property type="entry name" value="Multidrug resistance protein D"/>
    <property type="match status" value="1"/>
</dbReference>
<feature type="transmembrane region" description="Helical" evidence="6">
    <location>
        <begin position="153"/>
        <end position="173"/>
    </location>
</feature>
<feature type="transmembrane region" description="Helical" evidence="6">
    <location>
        <begin position="185"/>
        <end position="204"/>
    </location>
</feature>
<proteinExistence type="predicted"/>
<feature type="transmembrane region" description="Helical" evidence="6">
    <location>
        <begin position="246"/>
        <end position="269"/>
    </location>
</feature>
<feature type="region of interest" description="Disordered" evidence="5">
    <location>
        <begin position="314"/>
        <end position="341"/>
    </location>
</feature>
<comment type="subcellular location">
    <subcellularLocation>
        <location evidence="1">Membrane</location>
        <topology evidence="1">Multi-pass membrane protein</topology>
    </subcellularLocation>
</comment>
<feature type="region of interest" description="Disordered" evidence="5">
    <location>
        <begin position="1"/>
        <end position="61"/>
    </location>
</feature>
<evidence type="ECO:0000256" key="4">
    <source>
        <dbReference type="ARBA" id="ARBA00023136"/>
    </source>
</evidence>
<feature type="domain" description="Major facilitator superfamily (MFS) profile" evidence="7">
    <location>
        <begin position="119"/>
        <end position="656"/>
    </location>
</feature>
<name>A0ABP0EL32_9ASCO</name>
<protein>
    <submittedName>
        <fullName evidence="8">MFS antiporter Qdr3p</fullName>
    </submittedName>
</protein>
<evidence type="ECO:0000259" key="7">
    <source>
        <dbReference type="PROSITE" id="PS50850"/>
    </source>
</evidence>
<feature type="transmembrane region" description="Helical" evidence="6">
    <location>
        <begin position="210"/>
        <end position="234"/>
    </location>
</feature>
<evidence type="ECO:0000256" key="2">
    <source>
        <dbReference type="ARBA" id="ARBA00022692"/>
    </source>
</evidence>
<feature type="compositionally biased region" description="Acidic residues" evidence="5">
    <location>
        <begin position="321"/>
        <end position="335"/>
    </location>
</feature>
<gene>
    <name evidence="8" type="primary">QDR3</name>
    <name evidence="8" type="ORF">CAAN4_H06788</name>
</gene>
<dbReference type="Pfam" id="PF07690">
    <property type="entry name" value="MFS_1"/>
    <property type="match status" value="1"/>
</dbReference>
<feature type="transmembrane region" description="Helical" evidence="6">
    <location>
        <begin position="570"/>
        <end position="592"/>
    </location>
</feature>
<evidence type="ECO:0000313" key="9">
    <source>
        <dbReference type="Proteomes" id="UP001497600"/>
    </source>
</evidence>
<feature type="transmembrane region" description="Helical" evidence="6">
    <location>
        <begin position="631"/>
        <end position="651"/>
    </location>
</feature>
<dbReference type="Gene3D" id="1.20.1250.20">
    <property type="entry name" value="MFS general substrate transporter like domains"/>
    <property type="match status" value="1"/>
</dbReference>
<dbReference type="InterPro" id="IPR020846">
    <property type="entry name" value="MFS_dom"/>
</dbReference>
<dbReference type="Proteomes" id="UP001497600">
    <property type="component" value="Chromosome H"/>
</dbReference>
<feature type="transmembrane region" description="Helical" evidence="6">
    <location>
        <begin position="604"/>
        <end position="625"/>
    </location>
</feature>
<feature type="compositionally biased region" description="Polar residues" evidence="5">
    <location>
        <begin position="1"/>
        <end position="23"/>
    </location>
</feature>
<dbReference type="PROSITE" id="PS50850">
    <property type="entry name" value="MFS"/>
    <property type="match status" value="1"/>
</dbReference>
<feature type="transmembrane region" description="Helical" evidence="6">
    <location>
        <begin position="493"/>
        <end position="517"/>
    </location>
</feature>
<evidence type="ECO:0000256" key="1">
    <source>
        <dbReference type="ARBA" id="ARBA00004141"/>
    </source>
</evidence>
<feature type="transmembrane region" description="Helical" evidence="6">
    <location>
        <begin position="117"/>
        <end position="141"/>
    </location>
</feature>
<evidence type="ECO:0000256" key="5">
    <source>
        <dbReference type="SAM" id="MobiDB-lite"/>
    </source>
</evidence>
<dbReference type="PANTHER" id="PTHR23502:SF5">
    <property type="entry name" value="QUINIDINE RESISTANCE PROTEIN 3"/>
    <property type="match status" value="1"/>
</dbReference>
<dbReference type="InterPro" id="IPR011701">
    <property type="entry name" value="MFS"/>
</dbReference>
<keyword evidence="4 6" id="KW-0472">Membrane</keyword>
<feature type="transmembrane region" description="Helical" evidence="6">
    <location>
        <begin position="275"/>
        <end position="293"/>
    </location>
</feature>
<feature type="compositionally biased region" description="Polar residues" evidence="5">
    <location>
        <begin position="51"/>
        <end position="61"/>
    </location>
</feature>
<keyword evidence="3 6" id="KW-1133">Transmembrane helix</keyword>
<keyword evidence="9" id="KW-1185">Reference proteome</keyword>
<organism evidence="8 9">
    <name type="scientific">[Candida] anglica</name>
    <dbReference type="NCBI Taxonomy" id="148631"/>
    <lineage>
        <taxon>Eukaryota</taxon>
        <taxon>Fungi</taxon>
        <taxon>Dikarya</taxon>
        <taxon>Ascomycota</taxon>
        <taxon>Saccharomycotina</taxon>
        <taxon>Pichiomycetes</taxon>
        <taxon>Debaryomycetaceae</taxon>
        <taxon>Kurtzmaniella</taxon>
    </lineage>
</organism>
<sequence length="671" mass="73801">MSSEDASSLHTLESIDSTENQIHNIVPFDNSPENSGIPPQKSKTVDDDSAAQGSTGGTTRRLSAVASVTTFASRVKSSASSKNPHIIPVSERRGLLARFALIPEYDDAREYPQSIKLFIIFIIAFAAITGPMGTSIMLPAIDNVAAELHTSVGTVNVSVGIYLLSLGIFPLWWSALSETLGRRNIYVISFLLFCAFSIGSALSPNIGGLIAFRVLCGGCSASVQAVGAGTVGDLYPPERRGTAMGIYYLGPLMGPFLAPILGGVVAQVWDWRATQWLMVIFSGCNVMLIVFGLPETLRKQDNANLVREMLRQQLDSKNTDHEDDGGQNTDEENNEEQMREKTGVPANITNTVNHELTEDEISRVYTNLSRSRSRTRSIIQYDDEEESPVLDSVMPSLSRLPTNKSSYSRKVVREANKDAMEKILSRMDESEEISWKTKSYDYTIRPLHSLILLSYPPVALVIAFSAVSFCVIYFFNMAISYEYGRKPYHFKEIIVGLLYIPNSVTYVVASILGGKWTDRLLHKYAKAHNGELVPESRLSWNFVLAVGLVPPACLIFGWCLEYEKHWVTPLIGTACYGFASMLIIGASVTYLVDTLPGRGATGVALNNLVRMILAAIATFVVEPALKGIGPGILFSILMGIVCVASGTIYILKKNGQYFRQKYDLGQLYDRL</sequence>
<dbReference type="InterPro" id="IPR036259">
    <property type="entry name" value="MFS_trans_sf"/>
</dbReference>
<dbReference type="PANTHER" id="PTHR23502">
    <property type="entry name" value="MAJOR FACILITATOR SUPERFAMILY"/>
    <property type="match status" value="1"/>
</dbReference>
<feature type="transmembrane region" description="Helical" evidence="6">
    <location>
        <begin position="538"/>
        <end position="558"/>
    </location>
</feature>
<evidence type="ECO:0000256" key="6">
    <source>
        <dbReference type="SAM" id="Phobius"/>
    </source>
</evidence>
<accession>A0ABP0EL32</accession>
<dbReference type="SUPFAM" id="SSF103473">
    <property type="entry name" value="MFS general substrate transporter"/>
    <property type="match status" value="1"/>
</dbReference>
<dbReference type="EMBL" id="OZ004260">
    <property type="protein sequence ID" value="CAK7920805.1"/>
    <property type="molecule type" value="Genomic_DNA"/>
</dbReference>